<dbReference type="PANTHER" id="PTHR42949:SF3">
    <property type="entry name" value="ANAEROBIC GLYCEROL-3-PHOSPHATE DEHYDROGENASE SUBUNIT B"/>
    <property type="match status" value="1"/>
</dbReference>
<proteinExistence type="predicted"/>
<gene>
    <name evidence="3" type="ORF">HMPREF9470_05303</name>
</gene>
<dbReference type="RefSeq" id="WP_048931145.1">
    <property type="nucleotide sequence ID" value="NZ_KQ235886.1"/>
</dbReference>
<comment type="caution">
    <text evidence="3">The sequence shown here is derived from an EMBL/GenBank/DDBJ whole genome shotgun (WGS) entry which is preliminary data.</text>
</comment>
<dbReference type="SUPFAM" id="SSF51905">
    <property type="entry name" value="FAD/NAD(P)-binding domain"/>
    <property type="match status" value="1"/>
</dbReference>
<protein>
    <recommendedName>
        <fullName evidence="2">FAD/NAD(P)-binding domain-containing protein</fullName>
    </recommendedName>
</protein>
<evidence type="ECO:0000313" key="3">
    <source>
        <dbReference type="EMBL" id="KMW12578.1"/>
    </source>
</evidence>
<keyword evidence="1" id="KW-0560">Oxidoreductase</keyword>
<accession>A0A0J9BHV8</accession>
<dbReference type="Gene3D" id="3.50.50.60">
    <property type="entry name" value="FAD/NAD(P)-binding domain"/>
    <property type="match status" value="2"/>
</dbReference>
<dbReference type="PATRIC" id="fig|742734.4.peg.5674"/>
<evidence type="ECO:0000256" key="1">
    <source>
        <dbReference type="ARBA" id="ARBA00023002"/>
    </source>
</evidence>
<dbReference type="InterPro" id="IPR051691">
    <property type="entry name" value="Metab_Enz_Cyan_OpOx_G3PDH"/>
</dbReference>
<evidence type="ECO:0000259" key="2">
    <source>
        <dbReference type="Pfam" id="PF07992"/>
    </source>
</evidence>
<sequence length="423" mass="46034">MRTEYDVIVVGGGPAGLAAACSAKEAGAEHVLVLERDKEAGGILNQCIHNGFGLHYFKEELTGPEYAARFVEQAEELGVEICLDTMVLAVQEHVVTACSVWEGLVYLKGKAIVLAMGCRERTRGAVAIPGDRPSGVFTAGTAQRYMNIEGWMVGRRVVILGSGDIGLIMARRMTLEGAKVLACVELMPYCNGLNRNIVQCLDDYGIPLYLSHTVTNVEGLQRVEKVTVAQVGLDRKPIAGTEMVFDCDTLLLSVGLIPENELTIKAGIPMDNATRGALVYENMETQEPGVFSCGNVVHVHDLVDFVTAESQKAGKAAAEYAMKRSCPEGGRVITVNEGNHVTYTVPQAIRMDNVDNKLEISFRVNSVLRDAEIHVKDGEKLIAKFKREHMAPGEMEHITVPNVLLNKVEGDEIIVSVELQKEV</sequence>
<evidence type="ECO:0000313" key="4">
    <source>
        <dbReference type="Proteomes" id="UP000037392"/>
    </source>
</evidence>
<dbReference type="OrthoDB" id="9776839at2"/>
<organism evidence="3 4">
    <name type="scientific">[Clostridium] citroniae WAL-19142</name>
    <dbReference type="NCBI Taxonomy" id="742734"/>
    <lineage>
        <taxon>Bacteria</taxon>
        <taxon>Bacillati</taxon>
        <taxon>Bacillota</taxon>
        <taxon>Clostridia</taxon>
        <taxon>Lachnospirales</taxon>
        <taxon>Lachnospiraceae</taxon>
        <taxon>Enterocloster</taxon>
    </lineage>
</organism>
<dbReference type="GO" id="GO:0016491">
    <property type="term" value="F:oxidoreductase activity"/>
    <property type="evidence" value="ECO:0007669"/>
    <property type="project" value="UniProtKB-KW"/>
</dbReference>
<dbReference type="PRINTS" id="PR00368">
    <property type="entry name" value="FADPNR"/>
</dbReference>
<reference evidence="3 4" key="1">
    <citation type="submission" date="2011-04" db="EMBL/GenBank/DDBJ databases">
        <title>The Genome Sequence of Clostridium citroniae WAL-19142.</title>
        <authorList>
            <consortium name="The Broad Institute Genome Sequencing Platform"/>
            <person name="Earl A."/>
            <person name="Ward D."/>
            <person name="Feldgarden M."/>
            <person name="Gevers D."/>
            <person name="Warren Y.A."/>
            <person name="Tyrrell K.L."/>
            <person name="Citron D.M."/>
            <person name="Goldstein E.J."/>
            <person name="Daigneault M."/>
            <person name="Allen-Vercoe E."/>
            <person name="Young S.K."/>
            <person name="Zeng Q."/>
            <person name="Gargeya S."/>
            <person name="Fitzgerald M."/>
            <person name="Haas B."/>
            <person name="Abouelleil A."/>
            <person name="Alvarado L."/>
            <person name="Arachchi H.M."/>
            <person name="Berlin A."/>
            <person name="Brown A."/>
            <person name="Chapman S.B."/>
            <person name="Chen Z."/>
            <person name="Dunbar C."/>
            <person name="Freedman E."/>
            <person name="Gearin G."/>
            <person name="Gellesch M."/>
            <person name="Goldberg J."/>
            <person name="Griggs A."/>
            <person name="Gujja S."/>
            <person name="Heilman E.R."/>
            <person name="Heiman D."/>
            <person name="Howarth C."/>
            <person name="Larson L."/>
            <person name="Lui A."/>
            <person name="MacDonald P.J."/>
            <person name="Mehta T."/>
            <person name="Montmayeur A."/>
            <person name="Murphy C."/>
            <person name="Neiman D."/>
            <person name="Pearson M."/>
            <person name="Priest M."/>
            <person name="Roberts A."/>
            <person name="Saif S."/>
            <person name="Shea T."/>
            <person name="Shenoy N."/>
            <person name="Sisk P."/>
            <person name="Stolte C."/>
            <person name="Sykes S."/>
            <person name="White J."/>
            <person name="Yandava C."/>
            <person name="Wortman J."/>
            <person name="Nusbaum C."/>
            <person name="Birren B."/>
        </authorList>
    </citation>
    <scope>NUCLEOTIDE SEQUENCE [LARGE SCALE GENOMIC DNA]</scope>
    <source>
        <strain evidence="3 4">WAL-19142</strain>
    </source>
</reference>
<feature type="domain" description="FAD/NAD(P)-binding" evidence="2">
    <location>
        <begin position="5"/>
        <end position="298"/>
    </location>
</feature>
<dbReference type="PROSITE" id="PS51257">
    <property type="entry name" value="PROKAR_LIPOPROTEIN"/>
    <property type="match status" value="1"/>
</dbReference>
<dbReference type="PRINTS" id="PR00411">
    <property type="entry name" value="PNDRDTASEI"/>
</dbReference>
<dbReference type="Proteomes" id="UP000037392">
    <property type="component" value="Unassembled WGS sequence"/>
</dbReference>
<dbReference type="Pfam" id="PF07992">
    <property type="entry name" value="Pyr_redox_2"/>
    <property type="match status" value="1"/>
</dbReference>
<name>A0A0J9BHV8_9FIRM</name>
<dbReference type="InterPro" id="IPR036188">
    <property type="entry name" value="FAD/NAD-bd_sf"/>
</dbReference>
<dbReference type="InterPro" id="IPR023753">
    <property type="entry name" value="FAD/NAD-binding_dom"/>
</dbReference>
<dbReference type="GeneID" id="93165837"/>
<dbReference type="PANTHER" id="PTHR42949">
    <property type="entry name" value="ANAEROBIC GLYCEROL-3-PHOSPHATE DEHYDROGENASE SUBUNIT B"/>
    <property type="match status" value="1"/>
</dbReference>
<dbReference type="EMBL" id="ADLK01000049">
    <property type="protein sequence ID" value="KMW12578.1"/>
    <property type="molecule type" value="Genomic_DNA"/>
</dbReference>
<dbReference type="AlphaFoldDB" id="A0A0J9BHV8"/>